<accession>A0A645D8A8</accession>
<evidence type="ECO:0000313" key="1">
    <source>
        <dbReference type="EMBL" id="MPM85760.1"/>
    </source>
</evidence>
<dbReference type="AlphaFoldDB" id="A0A645D8A8"/>
<organism evidence="1">
    <name type="scientific">bioreactor metagenome</name>
    <dbReference type="NCBI Taxonomy" id="1076179"/>
    <lineage>
        <taxon>unclassified sequences</taxon>
        <taxon>metagenomes</taxon>
        <taxon>ecological metagenomes</taxon>
    </lineage>
</organism>
<comment type="caution">
    <text evidence="1">The sequence shown here is derived from an EMBL/GenBank/DDBJ whole genome shotgun (WGS) entry which is preliminary data.</text>
</comment>
<reference evidence="1" key="1">
    <citation type="submission" date="2019-08" db="EMBL/GenBank/DDBJ databases">
        <authorList>
            <person name="Kucharzyk K."/>
            <person name="Murdoch R.W."/>
            <person name="Higgins S."/>
            <person name="Loffler F."/>
        </authorList>
    </citation>
    <scope>NUCLEOTIDE SEQUENCE</scope>
</reference>
<gene>
    <name evidence="1" type="ORF">SDC9_132841</name>
</gene>
<proteinExistence type="predicted"/>
<dbReference type="EMBL" id="VSSQ01033972">
    <property type="protein sequence ID" value="MPM85760.1"/>
    <property type="molecule type" value="Genomic_DNA"/>
</dbReference>
<sequence>MFSKIDRITRVQTYQPVIITHLFPEIGKEFLKNIGHPVKGWAHIKTESFTFKDSGPAACNVEFFVYRDFKALFCKITSG</sequence>
<name>A0A645D8A8_9ZZZZ</name>
<protein>
    <submittedName>
        <fullName evidence="1">Uncharacterized protein</fullName>
    </submittedName>
</protein>